<dbReference type="RefSeq" id="XP_011774948.1">
    <property type="nucleotide sequence ID" value="XM_011776646.1"/>
</dbReference>
<dbReference type="AlphaFoldDB" id="C9ZTD3"/>
<dbReference type="GeneID" id="23862824"/>
<evidence type="ECO:0000313" key="1">
    <source>
        <dbReference type="EMBL" id="CBH12668.1"/>
    </source>
</evidence>
<proteinExistence type="predicted"/>
<name>C9ZTD3_TRYB9</name>
<evidence type="ECO:0000313" key="2">
    <source>
        <dbReference type="Proteomes" id="UP000002316"/>
    </source>
</evidence>
<organism evidence="1 2">
    <name type="scientific">Trypanosoma brucei gambiense (strain MHOM/CI/86/DAL972)</name>
    <dbReference type="NCBI Taxonomy" id="679716"/>
    <lineage>
        <taxon>Eukaryota</taxon>
        <taxon>Discoba</taxon>
        <taxon>Euglenozoa</taxon>
        <taxon>Kinetoplastea</taxon>
        <taxon>Metakinetoplastina</taxon>
        <taxon>Trypanosomatida</taxon>
        <taxon>Trypanosomatidae</taxon>
        <taxon>Trypanosoma</taxon>
    </lineage>
</organism>
<accession>C9ZTD3</accession>
<reference evidence="2" key="1">
    <citation type="journal article" date="2010" name="PLoS Negl. Trop. Dis.">
        <title>The genome sequence of Trypanosoma brucei gambiense, causative agent of chronic human african trypanosomiasis.</title>
        <authorList>
            <person name="Jackson A.P."/>
            <person name="Sanders M."/>
            <person name="Berry A."/>
            <person name="McQuillan J."/>
            <person name="Aslett M.A."/>
            <person name="Quail M.A."/>
            <person name="Chukualim B."/>
            <person name="Capewell P."/>
            <person name="MacLeod A."/>
            <person name="Melville S.E."/>
            <person name="Gibson W."/>
            <person name="Barry J.D."/>
            <person name="Berriman M."/>
            <person name="Hertz-Fowler C."/>
        </authorList>
    </citation>
    <scope>NUCLEOTIDE SEQUENCE [LARGE SCALE GENOMIC DNA]</scope>
    <source>
        <strain evidence="2">MHOM/CI/86/DAL972</strain>
    </source>
</reference>
<gene>
    <name evidence="1" type="ORF">TbgDal_VII5697</name>
</gene>
<protein>
    <submittedName>
        <fullName evidence="1">Uncharacterized protein</fullName>
    </submittedName>
</protein>
<dbReference type="KEGG" id="tbg:TbgDal_VII5697"/>
<sequence>MNTIARAYLTESAQQTTSIALPHNGQKHKDTKSPHIGRGNSGINGQHPHITQRSYVFCWGTHQPSRYRTQQCIEVNAANFSGYIINFWKCKLLARGKKHVRPLINIKTIPSSQIIHYLAQITELAPVGEIQSGSNH</sequence>
<dbReference type="EMBL" id="FN554970">
    <property type="protein sequence ID" value="CBH12668.1"/>
    <property type="molecule type" value="Genomic_DNA"/>
</dbReference>
<dbReference type="Proteomes" id="UP000002316">
    <property type="component" value="Chromosome 7"/>
</dbReference>